<dbReference type="EMBL" id="OQ790079">
    <property type="protein sequence ID" value="WJE88435.1"/>
    <property type="molecule type" value="Genomic_DNA"/>
</dbReference>
<accession>A0AAT9V5L6</accession>
<evidence type="ECO:0000313" key="1">
    <source>
        <dbReference type="EMBL" id="WJE88435.1"/>
    </source>
</evidence>
<organism evidence="1">
    <name type="scientific">Klebsiella phage Kpn02</name>
    <dbReference type="NCBI Taxonomy" id="3044023"/>
    <lineage>
        <taxon>Viruses</taxon>
        <taxon>Duplodnaviria</taxon>
        <taxon>Heunggongvirae</taxon>
        <taxon>Uroviricota</taxon>
        <taxon>Caudoviricetes</taxon>
        <taxon>Demerecviridae</taxon>
        <taxon>Sugarlandvirus</taxon>
    </lineage>
</organism>
<reference evidence="1" key="1">
    <citation type="journal article" date="2024" name="Can. J. Microbiol.">
        <title>Biological and genomic characteristics of three novel bacteriophages and a phage-plasmid of Klebsiella pneumoniae.</title>
        <authorList>
            <person name="Uskudar-Guclu A."/>
            <person name="Unlu S."/>
            <person name="Salih-Dogan H."/>
            <person name="Yalcin S."/>
            <person name="Basustaoglu A."/>
        </authorList>
    </citation>
    <scope>NUCLEOTIDE SEQUENCE</scope>
</reference>
<name>A0AAT9V5L6_9CAUD</name>
<sequence>MCISDNCLSMCKSDNLLAVCKFDPVFVSRSNVLFLQSF</sequence>
<proteinExistence type="predicted"/>
<protein>
    <submittedName>
        <fullName evidence="1">Uncharacterized protein</fullName>
    </submittedName>
</protein>